<evidence type="ECO:0000313" key="2">
    <source>
        <dbReference type="Proteomes" id="UP001230207"/>
    </source>
</evidence>
<gene>
    <name evidence="1" type="ORF">QO002_004229</name>
</gene>
<sequence>MSVPLHPLQTVPIAAGVVGDLPLAAVLASLDVTAEGSSAAVLDRRHDLQLSAVEGLGEEEPSRRHDAVHRRNWNVVLLLLDLEPAEVVGGRCAPISHYRK</sequence>
<reference evidence="1 2" key="1">
    <citation type="submission" date="2023-07" db="EMBL/GenBank/DDBJ databases">
        <title>Genomic Encyclopedia of Type Strains, Phase IV (KMG-IV): sequencing the most valuable type-strain genomes for metagenomic binning, comparative biology and taxonomic classification.</title>
        <authorList>
            <person name="Goeker M."/>
        </authorList>
    </citation>
    <scope>NUCLEOTIDE SEQUENCE [LARGE SCALE GENOMIC DNA]</scope>
    <source>
        <strain evidence="1 2">DSM 1112</strain>
    </source>
</reference>
<dbReference type="EMBL" id="JAUSVF010000002">
    <property type="protein sequence ID" value="MDQ0322023.1"/>
    <property type="molecule type" value="Genomic_DNA"/>
</dbReference>
<proteinExistence type="predicted"/>
<protein>
    <submittedName>
        <fullName evidence="1">Uncharacterized protein</fullName>
    </submittedName>
</protein>
<accession>A0ABU0BUU0</accession>
<comment type="caution">
    <text evidence="1">The sequence shown here is derived from an EMBL/GenBank/DDBJ whole genome shotgun (WGS) entry which is preliminary data.</text>
</comment>
<keyword evidence="2" id="KW-1185">Reference proteome</keyword>
<evidence type="ECO:0000313" key="1">
    <source>
        <dbReference type="EMBL" id="MDQ0322023.1"/>
    </source>
</evidence>
<name>A0ABU0BUU0_9HYPH</name>
<dbReference type="Proteomes" id="UP001230207">
    <property type="component" value="Unassembled WGS sequence"/>
</dbReference>
<organism evidence="1 2">
    <name type="scientific">Pararhizobium capsulatum DSM 1112</name>
    <dbReference type="NCBI Taxonomy" id="1121113"/>
    <lineage>
        <taxon>Bacteria</taxon>
        <taxon>Pseudomonadati</taxon>
        <taxon>Pseudomonadota</taxon>
        <taxon>Alphaproteobacteria</taxon>
        <taxon>Hyphomicrobiales</taxon>
        <taxon>Rhizobiaceae</taxon>
        <taxon>Rhizobium/Agrobacterium group</taxon>
        <taxon>Pararhizobium</taxon>
    </lineage>
</organism>